<dbReference type="Proteomes" id="UP000092247">
    <property type="component" value="Unassembled WGS sequence"/>
</dbReference>
<evidence type="ECO:0000256" key="1">
    <source>
        <dbReference type="SAM" id="MobiDB-lite"/>
    </source>
</evidence>
<dbReference type="GO" id="GO:0019867">
    <property type="term" value="C:outer membrane"/>
    <property type="evidence" value="ECO:0007669"/>
    <property type="project" value="InterPro"/>
</dbReference>
<dbReference type="SUPFAM" id="SSF140591">
    <property type="entry name" value="Type III secretion system domain"/>
    <property type="match status" value="1"/>
</dbReference>
<name>A0A1B8HLZ4_9GAMM</name>
<dbReference type="GO" id="GO:0030254">
    <property type="term" value="P:protein secretion by the type III secretion system"/>
    <property type="evidence" value="ECO:0007669"/>
    <property type="project" value="InterPro"/>
</dbReference>
<dbReference type="InterPro" id="IPR013401">
    <property type="entry name" value="T3SS_LcrE"/>
</dbReference>
<dbReference type="EMBL" id="LZEX01000004">
    <property type="protein sequence ID" value="OBU10387.1"/>
    <property type="molecule type" value="Genomic_DNA"/>
</dbReference>
<dbReference type="InterPro" id="IPR010812">
    <property type="entry name" value="HrpJ-like"/>
</dbReference>
<sequence>MINGVPGATAFRPSVIPQKQQSEAVAEQRPAETQAENHAEQMMDVMDDMAMALSQFNRRQYGKDENISQLPASEQKNSAEGADTKLDRVVKWFAASGRSVREFLDYVRNLFPDPSDYVMALRTLLRKLPFSAEEAAEIDAEIEQLLYGEFAQETRAGINIALKIRQYAPVTQLECTQLRMVYRSYISWKFDILYLWKVWLEQYRKSRVRSLLNYVRDSLVCDMAASLPSCSHHSEFGELTVRLHTLNQLISLNDMFHQKISSLNCIEPVLADEQRLNQLLISGLGDPDAFQSETESLLATTEDDKNKPIILQRLIVIFGEIPDVLFLQEAGKESVVSFLKALMSETINIL</sequence>
<feature type="region of interest" description="Disordered" evidence="1">
    <location>
        <begin position="1"/>
        <end position="36"/>
    </location>
</feature>
<dbReference type="Gene3D" id="1.10.150.630">
    <property type="match status" value="1"/>
</dbReference>
<dbReference type="InterPro" id="IPR003520">
    <property type="entry name" value="Invas_InvE"/>
</dbReference>
<organism evidence="3 4">
    <name type="scientific">Morganella psychrotolerans</name>
    <dbReference type="NCBI Taxonomy" id="368603"/>
    <lineage>
        <taxon>Bacteria</taxon>
        <taxon>Pseudomonadati</taxon>
        <taxon>Pseudomonadota</taxon>
        <taxon>Gammaproteobacteria</taxon>
        <taxon>Enterobacterales</taxon>
        <taxon>Morganellaceae</taxon>
        <taxon>Morganella</taxon>
    </lineage>
</organism>
<dbReference type="GO" id="GO:0050709">
    <property type="term" value="P:negative regulation of protein secretion"/>
    <property type="evidence" value="ECO:0007669"/>
    <property type="project" value="InterPro"/>
</dbReference>
<dbReference type="Pfam" id="PF07201">
    <property type="entry name" value="HrpJ"/>
    <property type="match status" value="1"/>
</dbReference>
<dbReference type="RefSeq" id="WP_067422053.1">
    <property type="nucleotide sequence ID" value="NZ_LZEX01000004.1"/>
</dbReference>
<evidence type="ECO:0000313" key="3">
    <source>
        <dbReference type="EMBL" id="OBU10387.1"/>
    </source>
</evidence>
<feature type="domain" description="Hypersensitivity response secretion-like HrpJ" evidence="2">
    <location>
        <begin position="45"/>
        <end position="203"/>
    </location>
</feature>
<comment type="caution">
    <text evidence="3">The sequence shown here is derived from an EMBL/GenBank/DDBJ whole genome shotgun (WGS) entry which is preliminary data.</text>
</comment>
<protein>
    <recommendedName>
        <fullName evidence="2">Hypersensitivity response secretion-like HrpJ domain-containing protein</fullName>
    </recommendedName>
</protein>
<dbReference type="PRINTS" id="PR01344">
    <property type="entry name" value="INVEPROTEIN"/>
</dbReference>
<reference evidence="3 4" key="1">
    <citation type="submission" date="2016-06" db="EMBL/GenBank/DDBJ databases">
        <authorList>
            <person name="Kjaerup R.B."/>
            <person name="Dalgaard T.S."/>
            <person name="Juul-Madsen H.R."/>
        </authorList>
    </citation>
    <scope>NUCLEOTIDE SEQUENCE [LARGE SCALE GENOMIC DNA]</scope>
    <source>
        <strain evidence="3 4">GCSL-Mp3</strain>
    </source>
</reference>
<gene>
    <name evidence="3" type="ORF">AYY17_16290</name>
</gene>
<dbReference type="AlphaFoldDB" id="A0A1B8HLZ4"/>
<evidence type="ECO:0000259" key="2">
    <source>
        <dbReference type="Pfam" id="PF07201"/>
    </source>
</evidence>
<proteinExistence type="predicted"/>
<dbReference type="NCBIfam" id="TIGR02568">
    <property type="entry name" value="LcrE"/>
    <property type="match status" value="1"/>
</dbReference>
<accession>A0A1B8HLZ4</accession>
<dbReference type="GO" id="GO:0009986">
    <property type="term" value="C:cell surface"/>
    <property type="evidence" value="ECO:0007669"/>
    <property type="project" value="InterPro"/>
</dbReference>
<evidence type="ECO:0000313" key="4">
    <source>
        <dbReference type="Proteomes" id="UP000092247"/>
    </source>
</evidence>